<organism evidence="1 2">
    <name type="scientific">Violaceomyces palustris</name>
    <dbReference type="NCBI Taxonomy" id="1673888"/>
    <lineage>
        <taxon>Eukaryota</taxon>
        <taxon>Fungi</taxon>
        <taxon>Dikarya</taxon>
        <taxon>Basidiomycota</taxon>
        <taxon>Ustilaginomycotina</taxon>
        <taxon>Ustilaginomycetes</taxon>
        <taxon>Violaceomycetales</taxon>
        <taxon>Violaceomycetaceae</taxon>
        <taxon>Violaceomyces</taxon>
    </lineage>
</organism>
<evidence type="ECO:0000313" key="2">
    <source>
        <dbReference type="Proteomes" id="UP000245626"/>
    </source>
</evidence>
<proteinExistence type="predicted"/>
<gene>
    <name evidence="1" type="ORF">IE53DRAFT_217121</name>
</gene>
<sequence>MKKRIWCCEEGEGERRDSFGKGLIPPLLPRFPGRASGLSTFFLCFLIFIHLFFLIFTFPLSRCRQGWMPCVLSPSLAWLGLSPPSFLPVLLSSSPSPPPIGLQALELTRSSIDPQITFHSMLTLTLSGTHSMYVHAVGM</sequence>
<keyword evidence="2" id="KW-1185">Reference proteome</keyword>
<name>A0ACD0P4U4_9BASI</name>
<dbReference type="Proteomes" id="UP000245626">
    <property type="component" value="Unassembled WGS sequence"/>
</dbReference>
<accession>A0ACD0P4U4</accession>
<evidence type="ECO:0000313" key="1">
    <source>
        <dbReference type="EMBL" id="PWN53088.1"/>
    </source>
</evidence>
<protein>
    <submittedName>
        <fullName evidence="1">Uncharacterized protein</fullName>
    </submittedName>
</protein>
<dbReference type="EMBL" id="KZ819742">
    <property type="protein sequence ID" value="PWN53088.1"/>
    <property type="molecule type" value="Genomic_DNA"/>
</dbReference>
<reference evidence="1 2" key="1">
    <citation type="journal article" date="2018" name="Mol. Biol. Evol.">
        <title>Broad Genomic Sampling Reveals a Smut Pathogenic Ancestry of the Fungal Clade Ustilaginomycotina.</title>
        <authorList>
            <person name="Kijpornyongpan T."/>
            <person name="Mondo S.J."/>
            <person name="Barry K."/>
            <person name="Sandor L."/>
            <person name="Lee J."/>
            <person name="Lipzen A."/>
            <person name="Pangilinan J."/>
            <person name="LaButti K."/>
            <person name="Hainaut M."/>
            <person name="Henrissat B."/>
            <person name="Grigoriev I.V."/>
            <person name="Spatafora J.W."/>
            <person name="Aime M.C."/>
        </authorList>
    </citation>
    <scope>NUCLEOTIDE SEQUENCE [LARGE SCALE GENOMIC DNA]</scope>
    <source>
        <strain evidence="1 2">SA 807</strain>
    </source>
</reference>